<dbReference type="SUPFAM" id="SSF54534">
    <property type="entry name" value="FKBP-like"/>
    <property type="match status" value="1"/>
</dbReference>
<keyword evidence="4 5" id="KW-0413">Isomerase</keyword>
<sequence>MGKKKRNGPSGLCKNETVEATTPQPDLLPKPSISESLTVVKVRSIVCEKEARIQEALSELKKGARFDAVANAYTDDVGRSGGSLGWMIRGSMNETFEASTLSFCCLISRKVFFRLPRFSLATTH</sequence>
<gene>
    <name evidence="9" type="primary">PIN4</name>
    <name evidence="9" type="ORF">TR121619</name>
</gene>
<dbReference type="InterPro" id="IPR046357">
    <property type="entry name" value="PPIase_dom_sf"/>
</dbReference>
<dbReference type="EC" id="5.2.1.8" evidence="6"/>
<dbReference type="GO" id="GO:0003755">
    <property type="term" value="F:peptidyl-prolyl cis-trans isomerase activity"/>
    <property type="evidence" value="ECO:0007669"/>
    <property type="project" value="UniProtKB-UniRule"/>
</dbReference>
<dbReference type="GO" id="GO:0006364">
    <property type="term" value="P:rRNA processing"/>
    <property type="evidence" value="ECO:0007669"/>
    <property type="project" value="InterPro"/>
</dbReference>
<feature type="domain" description="PpiC" evidence="8">
    <location>
        <begin position="37"/>
        <end position="103"/>
    </location>
</feature>
<comment type="similarity">
    <text evidence="2">Belongs to the PpiC/parvulin rotamase family. PIN4 subfamily.</text>
</comment>
<organism evidence="9">
    <name type="scientific">Schistocephalus solidus</name>
    <name type="common">Tapeworm</name>
    <dbReference type="NCBI Taxonomy" id="70667"/>
    <lineage>
        <taxon>Eukaryota</taxon>
        <taxon>Metazoa</taxon>
        <taxon>Spiralia</taxon>
        <taxon>Lophotrochozoa</taxon>
        <taxon>Platyhelminthes</taxon>
        <taxon>Cestoda</taxon>
        <taxon>Eucestoda</taxon>
        <taxon>Diphyllobothriidea</taxon>
        <taxon>Diphyllobothriidae</taxon>
        <taxon>Schistocephalus</taxon>
    </lineage>
</organism>
<name>A0A0V0J4P1_SCHSO</name>
<dbReference type="PANTHER" id="PTHR45995">
    <property type="match status" value="1"/>
</dbReference>
<dbReference type="PROSITE" id="PS50198">
    <property type="entry name" value="PPIC_PPIASE_2"/>
    <property type="match status" value="1"/>
</dbReference>
<dbReference type="Pfam" id="PF13616">
    <property type="entry name" value="Rotamase_3"/>
    <property type="match status" value="1"/>
</dbReference>
<evidence type="ECO:0000256" key="6">
    <source>
        <dbReference type="RuleBase" id="RU363014"/>
    </source>
</evidence>
<evidence type="ECO:0000256" key="4">
    <source>
        <dbReference type="ARBA" id="ARBA00023235"/>
    </source>
</evidence>
<dbReference type="GO" id="GO:0003677">
    <property type="term" value="F:DNA binding"/>
    <property type="evidence" value="ECO:0007669"/>
    <property type="project" value="InterPro"/>
</dbReference>
<comment type="catalytic activity">
    <reaction evidence="1 6">
        <text>[protein]-peptidylproline (omega=180) = [protein]-peptidylproline (omega=0)</text>
        <dbReference type="Rhea" id="RHEA:16237"/>
        <dbReference type="Rhea" id="RHEA-COMP:10747"/>
        <dbReference type="Rhea" id="RHEA-COMP:10748"/>
        <dbReference type="ChEBI" id="CHEBI:83833"/>
        <dbReference type="ChEBI" id="CHEBI:83834"/>
        <dbReference type="EC" id="5.2.1.8"/>
    </reaction>
</comment>
<keyword evidence="3 5" id="KW-0697">Rotamase</keyword>
<evidence type="ECO:0000256" key="2">
    <source>
        <dbReference type="ARBA" id="ARBA00010242"/>
    </source>
</evidence>
<evidence type="ECO:0000256" key="3">
    <source>
        <dbReference type="ARBA" id="ARBA00023110"/>
    </source>
</evidence>
<proteinExistence type="inferred from homology"/>
<dbReference type="EMBL" id="GEEE01002576">
    <property type="protein sequence ID" value="JAP60649.1"/>
    <property type="molecule type" value="Transcribed_RNA"/>
</dbReference>
<dbReference type="InterPro" id="IPR000297">
    <property type="entry name" value="PPIase_PpiC"/>
</dbReference>
<reference evidence="9" key="1">
    <citation type="submission" date="2016-01" db="EMBL/GenBank/DDBJ databases">
        <title>Reference transcriptome for the parasite Schistocephalus solidus: insights into the molecular evolution of parasitism.</title>
        <authorList>
            <person name="Hebert F.O."/>
            <person name="Grambauer S."/>
            <person name="Barber I."/>
            <person name="Landry C.R."/>
            <person name="Aubin-Horth N."/>
        </authorList>
    </citation>
    <scope>NUCLEOTIDE SEQUENCE</scope>
</reference>
<evidence type="ECO:0000256" key="5">
    <source>
        <dbReference type="PROSITE-ProRule" id="PRU00278"/>
    </source>
</evidence>
<accession>A0A0V0J4P1</accession>
<dbReference type="InterPro" id="IPR043323">
    <property type="entry name" value="PIN4"/>
</dbReference>
<evidence type="ECO:0000259" key="8">
    <source>
        <dbReference type="PROSITE" id="PS50198"/>
    </source>
</evidence>
<feature type="region of interest" description="Disordered" evidence="7">
    <location>
        <begin position="1"/>
        <end position="30"/>
    </location>
</feature>
<dbReference type="Gene3D" id="3.10.50.40">
    <property type="match status" value="1"/>
</dbReference>
<evidence type="ECO:0000256" key="1">
    <source>
        <dbReference type="ARBA" id="ARBA00000971"/>
    </source>
</evidence>
<dbReference type="AlphaFoldDB" id="A0A0V0J4P1"/>
<evidence type="ECO:0000256" key="7">
    <source>
        <dbReference type="SAM" id="MobiDB-lite"/>
    </source>
</evidence>
<evidence type="ECO:0000313" key="9">
    <source>
        <dbReference type="EMBL" id="JAP60649.1"/>
    </source>
</evidence>
<protein>
    <recommendedName>
        <fullName evidence="6">Peptidyl-prolyl cis-trans isomerase</fullName>
        <ecNumber evidence="6">5.2.1.8</ecNumber>
    </recommendedName>
</protein>